<keyword evidence="4 7" id="KW-0812">Transmembrane</keyword>
<protein>
    <recommendedName>
        <fullName evidence="10">DoxX family protein</fullName>
    </recommendedName>
</protein>
<organism evidence="8 9">
    <name type="scientific">Syntrophotalea acetylenivorans</name>
    <dbReference type="NCBI Taxonomy" id="1842532"/>
    <lineage>
        <taxon>Bacteria</taxon>
        <taxon>Pseudomonadati</taxon>
        <taxon>Thermodesulfobacteriota</taxon>
        <taxon>Desulfuromonadia</taxon>
        <taxon>Desulfuromonadales</taxon>
        <taxon>Syntrophotaleaceae</taxon>
        <taxon>Syntrophotalea</taxon>
    </lineage>
</organism>
<evidence type="ECO:0008006" key="10">
    <source>
        <dbReference type="Google" id="ProtNLM"/>
    </source>
</evidence>
<dbReference type="KEGG" id="pef:A7E78_10185"/>
<dbReference type="PANTHER" id="PTHR33452">
    <property type="entry name" value="OXIDOREDUCTASE CATD-RELATED"/>
    <property type="match status" value="1"/>
</dbReference>
<accession>A0A1L3GQF2</accession>
<evidence type="ECO:0000256" key="1">
    <source>
        <dbReference type="ARBA" id="ARBA00004651"/>
    </source>
</evidence>
<keyword evidence="5 7" id="KW-1133">Transmembrane helix</keyword>
<keyword evidence="9" id="KW-1185">Reference proteome</keyword>
<evidence type="ECO:0000256" key="7">
    <source>
        <dbReference type="SAM" id="Phobius"/>
    </source>
</evidence>
<dbReference type="GO" id="GO:0005886">
    <property type="term" value="C:plasma membrane"/>
    <property type="evidence" value="ECO:0007669"/>
    <property type="project" value="UniProtKB-SubCell"/>
</dbReference>
<dbReference type="InterPro" id="IPR051907">
    <property type="entry name" value="DoxX-like_oxidoreductase"/>
</dbReference>
<dbReference type="AlphaFoldDB" id="A0A1L3GQF2"/>
<gene>
    <name evidence="8" type="ORF">A7E78_10185</name>
</gene>
<evidence type="ECO:0000256" key="2">
    <source>
        <dbReference type="ARBA" id="ARBA00006679"/>
    </source>
</evidence>
<dbReference type="InterPro" id="IPR032808">
    <property type="entry name" value="DoxX"/>
</dbReference>
<evidence type="ECO:0000256" key="3">
    <source>
        <dbReference type="ARBA" id="ARBA00022475"/>
    </source>
</evidence>
<dbReference type="Proteomes" id="UP000182517">
    <property type="component" value="Chromosome"/>
</dbReference>
<comment type="similarity">
    <text evidence="2">Belongs to the DoxX family.</text>
</comment>
<feature type="transmembrane region" description="Helical" evidence="7">
    <location>
        <begin position="120"/>
        <end position="140"/>
    </location>
</feature>
<dbReference type="OrthoDB" id="5398343at2"/>
<dbReference type="EMBL" id="CP015519">
    <property type="protein sequence ID" value="APG28181.1"/>
    <property type="molecule type" value="Genomic_DNA"/>
</dbReference>
<proteinExistence type="inferred from homology"/>
<name>A0A1L3GQF2_9BACT</name>
<sequence>MIKKLLSTPDDLSLAVLRLILGGVFFIHGAQKALGWFGGHGLNNTLDAFTQGMGLPLLVAVLVVAAEFLGAIGLIVGFLTRLAAAGIFAVMVGAIGIVHLKHGFFMNWFGNQAGEGIEYHLLAIAISLALVLSGGGMASVDRFLSRK</sequence>
<dbReference type="PANTHER" id="PTHR33452:SF1">
    <property type="entry name" value="INNER MEMBRANE PROTEIN YPHA-RELATED"/>
    <property type="match status" value="1"/>
</dbReference>
<feature type="transmembrane region" description="Helical" evidence="7">
    <location>
        <begin position="12"/>
        <end position="34"/>
    </location>
</feature>
<evidence type="ECO:0000313" key="9">
    <source>
        <dbReference type="Proteomes" id="UP000182517"/>
    </source>
</evidence>
<evidence type="ECO:0000313" key="8">
    <source>
        <dbReference type="EMBL" id="APG28181.1"/>
    </source>
</evidence>
<comment type="subcellular location">
    <subcellularLocation>
        <location evidence="1">Cell membrane</location>
        <topology evidence="1">Multi-pass membrane protein</topology>
    </subcellularLocation>
</comment>
<dbReference type="RefSeq" id="WP_072284141.1">
    <property type="nucleotide sequence ID" value="NZ_CP015519.1"/>
</dbReference>
<dbReference type="STRING" id="1842532.A7E78_10185"/>
<evidence type="ECO:0000256" key="4">
    <source>
        <dbReference type="ARBA" id="ARBA00022692"/>
    </source>
</evidence>
<reference evidence="8 9" key="1">
    <citation type="journal article" date="2017" name="Genome Announc.">
        <title>Complete Genome Sequences of Two Acetylene-Fermenting Pelobacter acetylenicus Strains.</title>
        <authorList>
            <person name="Sutton J.M."/>
            <person name="Baesman S.M."/>
            <person name="Fierst J.L."/>
            <person name="Poret-Peterson A.T."/>
            <person name="Oremland R.S."/>
            <person name="Dunlap D.S."/>
            <person name="Akob D.M."/>
        </authorList>
    </citation>
    <scope>NUCLEOTIDE SEQUENCE [LARGE SCALE GENOMIC DNA]</scope>
    <source>
        <strain evidence="8 9">SFB93</strain>
    </source>
</reference>
<feature type="transmembrane region" description="Helical" evidence="7">
    <location>
        <begin position="54"/>
        <end position="75"/>
    </location>
</feature>
<feature type="transmembrane region" description="Helical" evidence="7">
    <location>
        <begin position="82"/>
        <end position="100"/>
    </location>
</feature>
<evidence type="ECO:0000256" key="6">
    <source>
        <dbReference type="ARBA" id="ARBA00023136"/>
    </source>
</evidence>
<keyword evidence="3" id="KW-1003">Cell membrane</keyword>
<dbReference type="Pfam" id="PF07681">
    <property type="entry name" value="DoxX"/>
    <property type="match status" value="1"/>
</dbReference>
<evidence type="ECO:0000256" key="5">
    <source>
        <dbReference type="ARBA" id="ARBA00022989"/>
    </source>
</evidence>
<keyword evidence="6 7" id="KW-0472">Membrane</keyword>